<evidence type="ECO:0000313" key="3">
    <source>
        <dbReference type="Proteomes" id="UP000295777"/>
    </source>
</evidence>
<feature type="transmembrane region" description="Helical" evidence="1">
    <location>
        <begin position="136"/>
        <end position="159"/>
    </location>
</feature>
<dbReference type="AlphaFoldDB" id="A0A4R1GCB9"/>
<reference evidence="2 3" key="1">
    <citation type="submission" date="2019-03" db="EMBL/GenBank/DDBJ databases">
        <title>Genomic Encyclopedia of Archaeal and Bacterial Type Strains, Phase II (KMG-II): from individual species to whole genera.</title>
        <authorList>
            <person name="Goeker M."/>
        </authorList>
    </citation>
    <scope>NUCLEOTIDE SEQUENCE [LARGE SCALE GENOMIC DNA]</scope>
    <source>
        <strain evidence="2 3">DSM 24425</strain>
    </source>
</reference>
<proteinExistence type="predicted"/>
<dbReference type="EMBL" id="SMFV01000005">
    <property type="protein sequence ID" value="TCK03299.1"/>
    <property type="molecule type" value="Genomic_DNA"/>
</dbReference>
<keyword evidence="3" id="KW-1185">Reference proteome</keyword>
<feature type="transmembrane region" description="Helical" evidence="1">
    <location>
        <begin position="197"/>
        <end position="218"/>
    </location>
</feature>
<sequence length="273" mass="29565">MAKGMKQLKLPAIYVALTAGSGILLGTEVLVPLALGFSIFIPALCYVVAREYGIAAAAILSIAALGVAVPVSGWKVCFDLSSFPLIGILARFLKGKLSLENFLLILGALLFSVTLLEEQILGLPEEVRQLAGFMNLRWGIYFFSSFILAAISTGVISLLSREDFGFKRLKFGFWVVPIFLVSGFLAVLDLFPEVKQPAANVLIATFSIFTVQGFAVLSSFVERLSLLSKVLLLAAIFLFPIGALIVAMLAGIFDFWFDFRKLKGGERDGGNSH</sequence>
<feature type="transmembrane region" description="Helical" evidence="1">
    <location>
        <begin position="230"/>
        <end position="253"/>
    </location>
</feature>
<organism evidence="2 3">
    <name type="scientific">Phorcysia thermohydrogeniphila</name>
    <dbReference type="NCBI Taxonomy" id="936138"/>
    <lineage>
        <taxon>Bacteria</taxon>
        <taxon>Pseudomonadati</taxon>
        <taxon>Aquificota</taxon>
        <taxon>Aquificia</taxon>
        <taxon>Desulfurobacteriales</taxon>
        <taxon>Desulfurobacteriaceae</taxon>
        <taxon>Phorcysia</taxon>
    </lineage>
</organism>
<gene>
    <name evidence="2" type="ORF">CLV27_1370</name>
</gene>
<dbReference type="Proteomes" id="UP000295777">
    <property type="component" value="Unassembled WGS sequence"/>
</dbReference>
<evidence type="ECO:0000313" key="2">
    <source>
        <dbReference type="EMBL" id="TCK03299.1"/>
    </source>
</evidence>
<keyword evidence="1" id="KW-1133">Transmembrane helix</keyword>
<name>A0A4R1GCB9_9BACT</name>
<feature type="transmembrane region" description="Helical" evidence="1">
    <location>
        <begin position="12"/>
        <end position="40"/>
    </location>
</feature>
<evidence type="ECO:0008006" key="4">
    <source>
        <dbReference type="Google" id="ProtNLM"/>
    </source>
</evidence>
<dbReference type="OrthoDB" id="12714at2"/>
<accession>A0A4R1GCB9</accession>
<feature type="transmembrane region" description="Helical" evidence="1">
    <location>
        <begin position="171"/>
        <end position="191"/>
    </location>
</feature>
<comment type="caution">
    <text evidence="2">The sequence shown here is derived from an EMBL/GenBank/DDBJ whole genome shotgun (WGS) entry which is preliminary data.</text>
</comment>
<evidence type="ECO:0000256" key="1">
    <source>
        <dbReference type="SAM" id="Phobius"/>
    </source>
</evidence>
<keyword evidence="1" id="KW-0812">Transmembrane</keyword>
<keyword evidence="1" id="KW-0472">Membrane</keyword>
<protein>
    <recommendedName>
        <fullName evidence="4">DUF2232 domain-containing protein</fullName>
    </recommendedName>
</protein>
<feature type="transmembrane region" description="Helical" evidence="1">
    <location>
        <begin position="97"/>
        <end position="116"/>
    </location>
</feature>
<feature type="transmembrane region" description="Helical" evidence="1">
    <location>
        <begin position="52"/>
        <end position="76"/>
    </location>
</feature>